<dbReference type="PANTHER" id="PTHR23084">
    <property type="entry name" value="PHOSPHATIDYLINOSITOL-4-PHOSPHATE 5-KINASE RELATED"/>
    <property type="match status" value="1"/>
</dbReference>
<dbReference type="PANTHER" id="PTHR23084:SF263">
    <property type="entry name" value="MORN REPEAT-CONTAINING PROTEIN 1"/>
    <property type="match status" value="1"/>
</dbReference>
<organism evidence="3 4">
    <name type="scientific">Pelagihabitans pacificus</name>
    <dbReference type="NCBI Taxonomy" id="2696054"/>
    <lineage>
        <taxon>Bacteria</taxon>
        <taxon>Pseudomonadati</taxon>
        <taxon>Bacteroidota</taxon>
        <taxon>Flavobacteriia</taxon>
        <taxon>Flavobacteriales</taxon>
        <taxon>Flavobacteriaceae</taxon>
        <taxon>Pelagihabitans</taxon>
    </lineage>
</organism>
<evidence type="ECO:0000256" key="2">
    <source>
        <dbReference type="SAM" id="Phobius"/>
    </source>
</evidence>
<dbReference type="Pfam" id="PF02493">
    <property type="entry name" value="MORN"/>
    <property type="match status" value="4"/>
</dbReference>
<feature type="transmembrane region" description="Helical" evidence="2">
    <location>
        <begin position="6"/>
        <end position="23"/>
    </location>
</feature>
<keyword evidence="2" id="KW-0812">Transmembrane</keyword>
<dbReference type="Gene3D" id="2.20.110.10">
    <property type="entry name" value="Histone H3 K4-specific methyltransferase SET7/9 N-terminal domain"/>
    <property type="match status" value="2"/>
</dbReference>
<dbReference type="InterPro" id="IPR003409">
    <property type="entry name" value="MORN"/>
</dbReference>
<keyword evidence="1" id="KW-0677">Repeat</keyword>
<reference evidence="3" key="1">
    <citation type="submission" date="2019-07" db="EMBL/GenBank/DDBJ databases">
        <authorList>
            <person name="De-Chao Zhang Q."/>
        </authorList>
    </citation>
    <scope>NUCLEOTIDE SEQUENCE</scope>
    <source>
        <strain evidence="3">TP-CH-4</strain>
    </source>
</reference>
<dbReference type="Proteomes" id="UP000707206">
    <property type="component" value="Unassembled WGS sequence"/>
</dbReference>
<dbReference type="EMBL" id="VIKU02000003">
    <property type="protein sequence ID" value="NHF59953.1"/>
    <property type="molecule type" value="Genomic_DNA"/>
</dbReference>
<dbReference type="RefSeq" id="WP_152574458.1">
    <property type="nucleotide sequence ID" value="NZ_VIKU02000003.1"/>
</dbReference>
<dbReference type="SMART" id="SM00698">
    <property type="entry name" value="MORN"/>
    <property type="match status" value="3"/>
</dbReference>
<dbReference type="AlphaFoldDB" id="A0A967AVP9"/>
<evidence type="ECO:0008006" key="5">
    <source>
        <dbReference type="Google" id="ProtNLM"/>
    </source>
</evidence>
<keyword evidence="2" id="KW-0472">Membrane</keyword>
<dbReference type="SUPFAM" id="SSF82185">
    <property type="entry name" value="Histone H3 K4-specific methyltransferase SET7/9 N-terminal domain"/>
    <property type="match status" value="1"/>
</dbReference>
<evidence type="ECO:0000313" key="3">
    <source>
        <dbReference type="EMBL" id="NHF59953.1"/>
    </source>
</evidence>
<evidence type="ECO:0000256" key="1">
    <source>
        <dbReference type="ARBA" id="ARBA00022737"/>
    </source>
</evidence>
<protein>
    <recommendedName>
        <fullName evidence="5">MORN repeat-containing protein</fullName>
    </recommendedName>
</protein>
<sequence>MTNKRIPYIVAFATTVAAAVLVIKSQDLKRKLEAVNTDRALLQNKLQAYQQFTNIDSLLLKGDYQTAVNTYRNTADFESEQKGIIPLRIALAERLLAVKTKERQFRVVEEKNVDSATAPENISPMAARKYDSLSFVLEKAKVKLARAQRQLKAKSFGEYLTFKNSKGHVMHYVGQVKNHKANGYGIAILDTGGRYEGTWKDNERDGEGTYYWPDGEYYVGGYRNDKRNGFGTYYWPNGEKYAGQWKEDKRSGSGEFFGTDGDMVTGGVWNDDKLVQTDKKGRR</sequence>
<accession>A0A967AVP9</accession>
<name>A0A967AVP9_9FLAO</name>
<gene>
    <name evidence="3" type="ORF">FK220_011415</name>
</gene>
<keyword evidence="2" id="KW-1133">Transmembrane helix</keyword>
<comment type="caution">
    <text evidence="3">The sequence shown here is derived from an EMBL/GenBank/DDBJ whole genome shotgun (WGS) entry which is preliminary data.</text>
</comment>
<reference evidence="3" key="2">
    <citation type="submission" date="2020-03" db="EMBL/GenBank/DDBJ databases">
        <title>Flavobacteriaceae bacterium strain TP-CH-4, a member of the family Flavobacteriaceae isolated from a deep-sea seamount.</title>
        <authorList>
            <person name="Zhang D.-C."/>
        </authorList>
    </citation>
    <scope>NUCLEOTIDE SEQUENCE</scope>
    <source>
        <strain evidence="3">TP-CH-4</strain>
    </source>
</reference>
<evidence type="ECO:0000313" key="4">
    <source>
        <dbReference type="Proteomes" id="UP000707206"/>
    </source>
</evidence>
<proteinExistence type="predicted"/>
<keyword evidence="4" id="KW-1185">Reference proteome</keyword>